<dbReference type="Proteomes" id="UP000774130">
    <property type="component" value="Unassembled WGS sequence"/>
</dbReference>
<dbReference type="PANTHER" id="PTHR47504:SF5">
    <property type="entry name" value="RIGHT ORIGIN-BINDING PROTEIN"/>
    <property type="match status" value="1"/>
</dbReference>
<comment type="caution">
    <text evidence="5">The sequence shown here is derived from an EMBL/GenBank/DDBJ whole genome shotgun (WGS) entry which is preliminary data.</text>
</comment>
<dbReference type="RefSeq" id="WP_218327459.1">
    <property type="nucleotide sequence ID" value="NZ_JAHUZB010000009.1"/>
</dbReference>
<dbReference type="SMART" id="SM00342">
    <property type="entry name" value="HTH_ARAC"/>
    <property type="match status" value="1"/>
</dbReference>
<dbReference type="InterPro" id="IPR018060">
    <property type="entry name" value="HTH_AraC"/>
</dbReference>
<evidence type="ECO:0000256" key="1">
    <source>
        <dbReference type="ARBA" id="ARBA00023015"/>
    </source>
</evidence>
<dbReference type="PROSITE" id="PS00041">
    <property type="entry name" value="HTH_ARAC_FAMILY_1"/>
    <property type="match status" value="1"/>
</dbReference>
<dbReference type="Pfam" id="PF12833">
    <property type="entry name" value="HTH_18"/>
    <property type="match status" value="1"/>
</dbReference>
<proteinExistence type="predicted"/>
<organism evidence="5 6">
    <name type="scientific">Enterococcus alishanensis</name>
    <dbReference type="NCBI Taxonomy" id="1303817"/>
    <lineage>
        <taxon>Bacteria</taxon>
        <taxon>Bacillati</taxon>
        <taxon>Bacillota</taxon>
        <taxon>Bacilli</taxon>
        <taxon>Lactobacillales</taxon>
        <taxon>Enterococcaceae</taxon>
        <taxon>Enterococcus</taxon>
    </lineage>
</organism>
<feature type="domain" description="HTH araC/xylS-type" evidence="4">
    <location>
        <begin position="8"/>
        <end position="106"/>
    </location>
</feature>
<reference evidence="5 6" key="1">
    <citation type="submission" date="2021-06" db="EMBL/GenBank/DDBJ databases">
        <title>Enterococcus alishanensis sp. nov., a novel lactic acid bacterium isolated from fresh coffee beans.</title>
        <authorList>
            <person name="Chen Y.-S."/>
        </authorList>
    </citation>
    <scope>NUCLEOTIDE SEQUENCE [LARGE SCALE GENOMIC DNA]</scope>
    <source>
        <strain evidence="5 6">ALS3</strain>
    </source>
</reference>
<keyword evidence="2" id="KW-0238">DNA-binding</keyword>
<name>A0ABS6TH84_9ENTE</name>
<evidence type="ECO:0000313" key="5">
    <source>
        <dbReference type="EMBL" id="MBV7392246.1"/>
    </source>
</evidence>
<evidence type="ECO:0000259" key="4">
    <source>
        <dbReference type="PROSITE" id="PS01124"/>
    </source>
</evidence>
<evidence type="ECO:0000256" key="3">
    <source>
        <dbReference type="ARBA" id="ARBA00023163"/>
    </source>
</evidence>
<dbReference type="PANTHER" id="PTHR47504">
    <property type="entry name" value="RIGHT ORIGIN-BINDING PROTEIN"/>
    <property type="match status" value="1"/>
</dbReference>
<evidence type="ECO:0000313" key="6">
    <source>
        <dbReference type="Proteomes" id="UP000774130"/>
    </source>
</evidence>
<sequence>MNKNKAFLATVSFIEANLLEELSLEQIGREIGYSKYYLAHEFKELTCFTTYDYVKKRRLNEAAKHLISTEDKIIDISLNYGYQEQRTFTKAFTEIFKITPKKFRENQQSFEILDSFQMIDFTSYKTSDLLPKIPQEKHLESILNLMKQIKDGFPYLSLEQLKKVILRKMATGEIVVAFLGNTVVGLMIVDLKASSIELLDSLPTLWGWDIERLLLDFARENFLFASNFLSTTSFREKDKLDIGRRERLLRLNFIPTKKSINFSYPTEDFLLKLP</sequence>
<gene>
    <name evidence="5" type="ORF">KUA55_16305</name>
</gene>
<evidence type="ECO:0000256" key="2">
    <source>
        <dbReference type="ARBA" id="ARBA00023125"/>
    </source>
</evidence>
<keyword evidence="1" id="KW-0805">Transcription regulation</keyword>
<dbReference type="EMBL" id="JAHUZB010000009">
    <property type="protein sequence ID" value="MBV7392246.1"/>
    <property type="molecule type" value="Genomic_DNA"/>
</dbReference>
<protein>
    <submittedName>
        <fullName evidence="5">AraC family transcriptional regulator</fullName>
    </submittedName>
</protein>
<dbReference type="InterPro" id="IPR050959">
    <property type="entry name" value="MarA-like"/>
</dbReference>
<keyword evidence="6" id="KW-1185">Reference proteome</keyword>
<accession>A0ABS6TH84</accession>
<dbReference type="InterPro" id="IPR018062">
    <property type="entry name" value="HTH_AraC-typ_CS"/>
</dbReference>
<dbReference type="PROSITE" id="PS01124">
    <property type="entry name" value="HTH_ARAC_FAMILY_2"/>
    <property type="match status" value="1"/>
</dbReference>
<keyword evidence="3" id="KW-0804">Transcription</keyword>